<evidence type="ECO:0000256" key="2">
    <source>
        <dbReference type="ARBA" id="ARBA00023015"/>
    </source>
</evidence>
<keyword evidence="3" id="KW-0238">DNA-binding</keyword>
<dbReference type="Proteomes" id="UP001234989">
    <property type="component" value="Chromosome 5"/>
</dbReference>
<evidence type="ECO:0000256" key="3">
    <source>
        <dbReference type="ARBA" id="ARBA00023125"/>
    </source>
</evidence>
<dbReference type="GO" id="GO:0003677">
    <property type="term" value="F:DNA binding"/>
    <property type="evidence" value="ECO:0007669"/>
    <property type="project" value="UniProtKB-KW"/>
</dbReference>
<evidence type="ECO:0000259" key="7">
    <source>
        <dbReference type="PROSITE" id="PS50863"/>
    </source>
</evidence>
<evidence type="ECO:0000313" key="8">
    <source>
        <dbReference type="EMBL" id="WMV31682.1"/>
    </source>
</evidence>
<dbReference type="InterPro" id="IPR044835">
    <property type="entry name" value="ARF_plant"/>
</dbReference>
<dbReference type="PROSITE" id="PS50863">
    <property type="entry name" value="B3"/>
    <property type="match status" value="1"/>
</dbReference>
<proteinExistence type="predicted"/>
<dbReference type="EMBL" id="CP133616">
    <property type="protein sequence ID" value="WMV31682.1"/>
    <property type="molecule type" value="Genomic_DNA"/>
</dbReference>
<dbReference type="GO" id="GO:0009725">
    <property type="term" value="P:response to hormone"/>
    <property type="evidence" value="ECO:0007669"/>
    <property type="project" value="InterPro"/>
</dbReference>
<keyword evidence="4" id="KW-0804">Transcription</keyword>
<dbReference type="GO" id="GO:0006355">
    <property type="term" value="P:regulation of DNA-templated transcription"/>
    <property type="evidence" value="ECO:0007669"/>
    <property type="project" value="InterPro"/>
</dbReference>
<dbReference type="CDD" id="cd10017">
    <property type="entry name" value="B3_DNA"/>
    <property type="match status" value="1"/>
</dbReference>
<name>A0AAF0R082_SOLVR</name>
<dbReference type="SMART" id="SM01019">
    <property type="entry name" value="B3"/>
    <property type="match status" value="1"/>
</dbReference>
<evidence type="ECO:0000256" key="6">
    <source>
        <dbReference type="SAM" id="MobiDB-lite"/>
    </source>
</evidence>
<evidence type="ECO:0000256" key="4">
    <source>
        <dbReference type="ARBA" id="ARBA00023163"/>
    </source>
</evidence>
<sequence>MVDQLWFSQQKYLNHMSFEGDDGLCREIWKVCSGSSLDVSKAGERVYYFPRLHVEQLEQSSNQELIERLQLSNLPPKILCRVVHIRLLVEHETEEVYAETILLPNQDVRTQFTLFLKIFQDNTLVYSQEYHSLQQNEPTAPDFSPPDTPRPQFQSFCKCLTQSDIKSNWGLFVPQKDAVKCFPPLDMRQEKPSQELIAMDLQGNEWRFKHAYQGNPSSPMLRLNIDQMNYCQPRRHSLTNGWSTFVTSKKLLAGDLVVFLRDETGKLHVGIRRLSYQRSIGASTFSRQSMEGALAVASHAFATQSLFFVYHKPCYDKSSQFIMSLSKYFEGGNHGCGVGMISRMQHEGEDSSHVRRTNDLDQISSSQGQQTTNLMLEEDQYMQDSEAVLDCAQSTMIDSEIRQQTIGSLNNIHCFAPVEDNGLQLHAAVARENNNEGSIPNDTVSIQAGDEDLDELFKDFDIPDSTNTSLDTIALDLDSEWFRSTLQDFGECLEEQEETITPSQPNASEDHSRRTSSVLEHPTSFQVMSISSNPSQIPYEGPGRGDEQVSWGGYQVARRTLPILSRVVSRYPDSLVNFRVANSILQSVYLEILAELVYFLNNLTIVNLSKDQFNVARQHIWDLKLSGIEIGWLENRLLHIDEVFIMESLRQRRQALTRRMEETFKQLDGELGCIDKELHELSLKVGPNPPMRLHSVLEGLL</sequence>
<evidence type="ECO:0000313" key="9">
    <source>
        <dbReference type="Proteomes" id="UP001234989"/>
    </source>
</evidence>
<feature type="region of interest" description="Disordered" evidence="6">
    <location>
        <begin position="494"/>
        <end position="518"/>
    </location>
</feature>
<comment type="subcellular location">
    <subcellularLocation>
        <location evidence="1">Nucleus</location>
    </subcellularLocation>
</comment>
<keyword evidence="9" id="KW-1185">Reference proteome</keyword>
<accession>A0AAF0R082</accession>
<dbReference type="GO" id="GO:0005634">
    <property type="term" value="C:nucleus"/>
    <property type="evidence" value="ECO:0007669"/>
    <property type="project" value="UniProtKB-SubCell"/>
</dbReference>
<dbReference type="AlphaFoldDB" id="A0AAF0R082"/>
<keyword evidence="2" id="KW-0805">Transcription regulation</keyword>
<feature type="domain" description="TF-B3" evidence="7">
    <location>
        <begin position="156"/>
        <end position="275"/>
    </location>
</feature>
<reference evidence="8" key="1">
    <citation type="submission" date="2023-08" db="EMBL/GenBank/DDBJ databases">
        <title>A de novo genome assembly of Solanum verrucosum Schlechtendal, a Mexican diploid species geographically isolated from the other diploid A-genome species in potato relatives.</title>
        <authorList>
            <person name="Hosaka K."/>
        </authorList>
    </citation>
    <scope>NUCLEOTIDE SEQUENCE</scope>
    <source>
        <tissue evidence="8">Young leaves</tissue>
    </source>
</reference>
<dbReference type="InterPro" id="IPR003340">
    <property type="entry name" value="B3_DNA-bd"/>
</dbReference>
<keyword evidence="5" id="KW-0539">Nucleus</keyword>
<gene>
    <name evidence="8" type="ORF">MTR67_025067</name>
</gene>
<dbReference type="InterPro" id="IPR015300">
    <property type="entry name" value="DNA-bd_pseudobarrel_sf"/>
</dbReference>
<organism evidence="8 9">
    <name type="scientific">Solanum verrucosum</name>
    <dbReference type="NCBI Taxonomy" id="315347"/>
    <lineage>
        <taxon>Eukaryota</taxon>
        <taxon>Viridiplantae</taxon>
        <taxon>Streptophyta</taxon>
        <taxon>Embryophyta</taxon>
        <taxon>Tracheophyta</taxon>
        <taxon>Spermatophyta</taxon>
        <taxon>Magnoliopsida</taxon>
        <taxon>eudicotyledons</taxon>
        <taxon>Gunneridae</taxon>
        <taxon>Pentapetalae</taxon>
        <taxon>asterids</taxon>
        <taxon>lamiids</taxon>
        <taxon>Solanales</taxon>
        <taxon>Solanaceae</taxon>
        <taxon>Solanoideae</taxon>
        <taxon>Solaneae</taxon>
        <taxon>Solanum</taxon>
    </lineage>
</organism>
<dbReference type="SUPFAM" id="SSF101936">
    <property type="entry name" value="DNA-binding pseudobarrel domain"/>
    <property type="match status" value="1"/>
</dbReference>
<dbReference type="PANTHER" id="PTHR31384">
    <property type="entry name" value="AUXIN RESPONSE FACTOR 4-RELATED"/>
    <property type="match status" value="1"/>
</dbReference>
<evidence type="ECO:0000256" key="1">
    <source>
        <dbReference type="ARBA" id="ARBA00004123"/>
    </source>
</evidence>
<dbReference type="PANTHER" id="PTHR31384:SF75">
    <property type="entry name" value="AUXIN RESPONSE FACTOR"/>
    <property type="match status" value="1"/>
</dbReference>
<evidence type="ECO:0000256" key="5">
    <source>
        <dbReference type="ARBA" id="ARBA00023242"/>
    </source>
</evidence>
<dbReference type="Gene3D" id="2.40.330.10">
    <property type="entry name" value="DNA-binding pseudobarrel domain"/>
    <property type="match status" value="1"/>
</dbReference>
<protein>
    <recommendedName>
        <fullName evidence="7">TF-B3 domain-containing protein</fullName>
    </recommendedName>
</protein>
<dbReference type="Pfam" id="PF02362">
    <property type="entry name" value="B3"/>
    <property type="match status" value="1"/>
</dbReference>